<evidence type="ECO:0000313" key="4">
    <source>
        <dbReference type="Proteomes" id="UP001558652"/>
    </source>
</evidence>
<dbReference type="FunFam" id="3.30.559.10:FF:000003">
    <property type="entry name" value="Acetyltransferase component of pyruvate dehydrogenase complex"/>
    <property type="match status" value="1"/>
</dbReference>
<evidence type="ECO:0000256" key="1">
    <source>
        <dbReference type="SAM" id="MobiDB-lite"/>
    </source>
</evidence>
<sequence length="288" mass="31124">MAKALAEKKQIRLEGKGSGLYGSIKASDLEGVAPSAAPAQAGSRVPHAMPPPPPGTRFTDLPLSNIRSVIAKRLTMSKQTIPHYYLTMDVCIDELMNMRKDLNHSLEKSGVKLSVNDFIIKATSLASMAVPEANSAWMDKFIREYHSVDVSVAVSTEKGLFTPIIFEANKKGLSQISTEMKALAKKAREGKLAPQEFQGGTISISNLGMFNITNFCAVINPPQSCILAIGGLQTRMVPVKSTSGPGFKSSNFISVTLSCDHRVVDGAVGARWLQVFKDLIETPCKMLL</sequence>
<evidence type="ECO:0000313" key="3">
    <source>
        <dbReference type="EMBL" id="KAL1122144.1"/>
    </source>
</evidence>
<dbReference type="EMBL" id="JBFDAA010000014">
    <property type="protein sequence ID" value="KAL1122144.1"/>
    <property type="molecule type" value="Genomic_DNA"/>
</dbReference>
<feature type="domain" description="2-oxoacid dehydrogenase acyltransferase catalytic" evidence="2">
    <location>
        <begin position="58"/>
        <end position="288"/>
    </location>
</feature>
<evidence type="ECO:0000259" key="2">
    <source>
        <dbReference type="Pfam" id="PF00198"/>
    </source>
</evidence>
<dbReference type="SUPFAM" id="SSF52777">
    <property type="entry name" value="CoA-dependent acyltransferases"/>
    <property type="match status" value="1"/>
</dbReference>
<feature type="region of interest" description="Disordered" evidence="1">
    <location>
        <begin position="32"/>
        <end position="58"/>
    </location>
</feature>
<organism evidence="3 4">
    <name type="scientific">Ranatra chinensis</name>
    <dbReference type="NCBI Taxonomy" id="642074"/>
    <lineage>
        <taxon>Eukaryota</taxon>
        <taxon>Metazoa</taxon>
        <taxon>Ecdysozoa</taxon>
        <taxon>Arthropoda</taxon>
        <taxon>Hexapoda</taxon>
        <taxon>Insecta</taxon>
        <taxon>Pterygota</taxon>
        <taxon>Neoptera</taxon>
        <taxon>Paraneoptera</taxon>
        <taxon>Hemiptera</taxon>
        <taxon>Heteroptera</taxon>
        <taxon>Panheteroptera</taxon>
        <taxon>Nepomorpha</taxon>
        <taxon>Nepidae</taxon>
        <taxon>Ranatrinae</taxon>
        <taxon>Ranatra</taxon>
    </lineage>
</organism>
<keyword evidence="4" id="KW-1185">Reference proteome</keyword>
<reference evidence="3 4" key="1">
    <citation type="submission" date="2024-07" db="EMBL/GenBank/DDBJ databases">
        <title>Chromosome-level genome assembly of the water stick insect Ranatra chinensis (Heteroptera: Nepidae).</title>
        <authorList>
            <person name="Liu X."/>
        </authorList>
    </citation>
    <scope>NUCLEOTIDE SEQUENCE [LARGE SCALE GENOMIC DNA]</scope>
    <source>
        <strain evidence="3">Cailab_2021Rc</strain>
        <tissue evidence="3">Muscle</tissue>
    </source>
</reference>
<comment type="caution">
    <text evidence="3">The sequence shown here is derived from an EMBL/GenBank/DDBJ whole genome shotgun (WGS) entry which is preliminary data.</text>
</comment>
<dbReference type="AlphaFoldDB" id="A0ABD0YSH9"/>
<dbReference type="InterPro" id="IPR023213">
    <property type="entry name" value="CAT-like_dom_sf"/>
</dbReference>
<dbReference type="PANTHER" id="PTHR23151">
    <property type="entry name" value="DIHYDROLIPOAMIDE ACETYL/SUCCINYL-TRANSFERASE-RELATED"/>
    <property type="match status" value="1"/>
</dbReference>
<dbReference type="PANTHER" id="PTHR23151:SF90">
    <property type="entry name" value="DIHYDROLIPOYLLYSINE-RESIDUE ACETYLTRANSFERASE COMPONENT OF PYRUVATE DEHYDROGENASE COMPLEX, MITOCHONDRIAL-RELATED"/>
    <property type="match status" value="1"/>
</dbReference>
<dbReference type="Gene3D" id="3.30.559.10">
    <property type="entry name" value="Chloramphenicol acetyltransferase-like domain"/>
    <property type="match status" value="1"/>
</dbReference>
<name>A0ABD0YSH9_9HEMI</name>
<proteinExistence type="predicted"/>
<protein>
    <recommendedName>
        <fullName evidence="2">2-oxoacid dehydrogenase acyltransferase catalytic domain-containing protein</fullName>
    </recommendedName>
</protein>
<dbReference type="InterPro" id="IPR045257">
    <property type="entry name" value="E2/Pdx1"/>
</dbReference>
<accession>A0ABD0YSH9</accession>
<dbReference type="InterPro" id="IPR001078">
    <property type="entry name" value="2-oxoacid_DH_actylTfrase"/>
</dbReference>
<gene>
    <name evidence="3" type="ORF">AAG570_003549</name>
</gene>
<dbReference type="Proteomes" id="UP001558652">
    <property type="component" value="Unassembled WGS sequence"/>
</dbReference>
<dbReference type="Pfam" id="PF00198">
    <property type="entry name" value="2-oxoacid_dh"/>
    <property type="match status" value="1"/>
</dbReference>